<keyword evidence="1" id="KW-0732">Signal</keyword>
<protein>
    <recommendedName>
        <fullName evidence="2">DUF7907 domain-containing protein</fullName>
    </recommendedName>
</protein>
<dbReference type="EMBL" id="KV745208">
    <property type="protein sequence ID" value="OCK76473.1"/>
    <property type="molecule type" value="Genomic_DNA"/>
</dbReference>
<sequence length="175" mass="18882">MKLPALLISLLFLFLTFPQQIFAALDTDATPTRPLYHLALTLNDAPGLITAMSTASTSTPRPRKYLAGYGTTPSLPPTSASRLMAPWTTPTQPTNLKISISPTPGSAAPAFVFVDKGKTGKALVVSPKSDLATVWGVWLICNWSKNAPELFVRYNNKPYPAPRGCADIDLIQVLL</sequence>
<dbReference type="Pfam" id="PF25484">
    <property type="entry name" value="DUF7907"/>
    <property type="match status" value="1"/>
</dbReference>
<evidence type="ECO:0000259" key="2">
    <source>
        <dbReference type="Pfam" id="PF25484"/>
    </source>
</evidence>
<evidence type="ECO:0000256" key="1">
    <source>
        <dbReference type="SAM" id="SignalP"/>
    </source>
</evidence>
<feature type="domain" description="DUF7907" evidence="2">
    <location>
        <begin position="89"/>
        <end position="173"/>
    </location>
</feature>
<keyword evidence="4" id="KW-1185">Reference proteome</keyword>
<gene>
    <name evidence="3" type="ORF">K432DRAFT_396400</name>
</gene>
<organism evidence="3 4">
    <name type="scientific">Lepidopterella palustris CBS 459.81</name>
    <dbReference type="NCBI Taxonomy" id="1314670"/>
    <lineage>
        <taxon>Eukaryota</taxon>
        <taxon>Fungi</taxon>
        <taxon>Dikarya</taxon>
        <taxon>Ascomycota</taxon>
        <taxon>Pezizomycotina</taxon>
        <taxon>Dothideomycetes</taxon>
        <taxon>Pleosporomycetidae</taxon>
        <taxon>Mytilinidiales</taxon>
        <taxon>Argynnaceae</taxon>
        <taxon>Lepidopterella</taxon>
    </lineage>
</organism>
<dbReference type="AlphaFoldDB" id="A0A8E2JBL7"/>
<dbReference type="OrthoDB" id="3518533at2759"/>
<name>A0A8E2JBL7_9PEZI</name>
<feature type="chain" id="PRO_5034445598" description="DUF7907 domain-containing protein" evidence="1">
    <location>
        <begin position="24"/>
        <end position="175"/>
    </location>
</feature>
<accession>A0A8E2JBL7</accession>
<feature type="signal peptide" evidence="1">
    <location>
        <begin position="1"/>
        <end position="23"/>
    </location>
</feature>
<evidence type="ECO:0000313" key="4">
    <source>
        <dbReference type="Proteomes" id="UP000250266"/>
    </source>
</evidence>
<dbReference type="InterPro" id="IPR057229">
    <property type="entry name" value="DUF7907"/>
</dbReference>
<proteinExistence type="predicted"/>
<dbReference type="Proteomes" id="UP000250266">
    <property type="component" value="Unassembled WGS sequence"/>
</dbReference>
<reference evidence="3 4" key="1">
    <citation type="journal article" date="2016" name="Nat. Commun.">
        <title>Ectomycorrhizal ecology is imprinted in the genome of the dominant symbiotic fungus Cenococcum geophilum.</title>
        <authorList>
            <consortium name="DOE Joint Genome Institute"/>
            <person name="Peter M."/>
            <person name="Kohler A."/>
            <person name="Ohm R.A."/>
            <person name="Kuo A."/>
            <person name="Krutzmann J."/>
            <person name="Morin E."/>
            <person name="Arend M."/>
            <person name="Barry K.W."/>
            <person name="Binder M."/>
            <person name="Choi C."/>
            <person name="Clum A."/>
            <person name="Copeland A."/>
            <person name="Grisel N."/>
            <person name="Haridas S."/>
            <person name="Kipfer T."/>
            <person name="LaButti K."/>
            <person name="Lindquist E."/>
            <person name="Lipzen A."/>
            <person name="Maire R."/>
            <person name="Meier B."/>
            <person name="Mihaltcheva S."/>
            <person name="Molinier V."/>
            <person name="Murat C."/>
            <person name="Poggeler S."/>
            <person name="Quandt C.A."/>
            <person name="Sperisen C."/>
            <person name="Tritt A."/>
            <person name="Tisserant E."/>
            <person name="Crous P.W."/>
            <person name="Henrissat B."/>
            <person name="Nehls U."/>
            <person name="Egli S."/>
            <person name="Spatafora J.W."/>
            <person name="Grigoriev I.V."/>
            <person name="Martin F.M."/>
        </authorList>
    </citation>
    <scope>NUCLEOTIDE SEQUENCE [LARGE SCALE GENOMIC DNA]</scope>
    <source>
        <strain evidence="3 4">CBS 459.81</strain>
    </source>
</reference>
<evidence type="ECO:0000313" key="3">
    <source>
        <dbReference type="EMBL" id="OCK76473.1"/>
    </source>
</evidence>